<dbReference type="GO" id="GO:0070192">
    <property type="term" value="P:chromosome organization involved in meiotic cell cycle"/>
    <property type="evidence" value="ECO:0007669"/>
    <property type="project" value="InterPro"/>
</dbReference>
<dbReference type="Proteomes" id="UP000008810">
    <property type="component" value="Chromosome 5"/>
</dbReference>
<evidence type="ECO:0008006" key="4">
    <source>
        <dbReference type="Google" id="ProtNLM"/>
    </source>
</evidence>
<dbReference type="GO" id="GO:0009556">
    <property type="term" value="P:microsporogenesis"/>
    <property type="evidence" value="ECO:0000318"/>
    <property type="project" value="GO_Central"/>
</dbReference>
<proteinExistence type="predicted"/>
<dbReference type="RefSeq" id="XP_014751501.1">
    <property type="nucleotide sequence ID" value="XM_014896015.2"/>
</dbReference>
<reference evidence="1 2" key="1">
    <citation type="journal article" date="2010" name="Nature">
        <title>Genome sequencing and analysis of the model grass Brachypodium distachyon.</title>
        <authorList>
            <consortium name="International Brachypodium Initiative"/>
        </authorList>
    </citation>
    <scope>NUCLEOTIDE SEQUENCE [LARGE SCALE GENOMIC DNA]</scope>
    <source>
        <strain evidence="1">Bd21</strain>
        <strain evidence="2">cv. Bd21</strain>
    </source>
</reference>
<evidence type="ECO:0000313" key="2">
    <source>
        <dbReference type="EnsemblPlants" id="PNT60483"/>
    </source>
</evidence>
<evidence type="ECO:0000313" key="3">
    <source>
        <dbReference type="Proteomes" id="UP000008810"/>
    </source>
</evidence>
<dbReference type="EnsemblPlants" id="PNT60484">
    <property type="protein sequence ID" value="PNT60484"/>
    <property type="gene ID" value="BRADI_5g00606v3"/>
</dbReference>
<dbReference type="Gramene" id="PNT60483">
    <property type="protein sequence ID" value="PNT60483"/>
    <property type="gene ID" value="BRADI_5g00606v3"/>
</dbReference>
<protein>
    <recommendedName>
        <fullName evidence="4">Protein PAIR1</fullName>
    </recommendedName>
</protein>
<dbReference type="GO" id="GO:0042138">
    <property type="term" value="P:meiotic DNA double-strand break formation"/>
    <property type="evidence" value="ECO:0000318"/>
    <property type="project" value="GO_Central"/>
</dbReference>
<dbReference type="EMBL" id="CM000884">
    <property type="protein sequence ID" value="PNT60484.1"/>
    <property type="molecule type" value="Genomic_DNA"/>
</dbReference>
<sequence>MPSQSQLLEASLGQTLLSQQLPAPAHDQIFGLHNVSSQIPSFPPNSASCVQEESQQQLAKISNNTIPWRNPCLAESRCQVANEDAEHRFQQLANSVCRIEMVLDSVQNDVIQLNRSMKEASLDSDSIQRKVVLLDNSLQKILMVQDGEAGSIQQNDVLLDNSLQQILKGQDGLKELLEGGTKSNPDQLSVLNSHTSTLSEISSILSVWQEEIRADLRQLHGDIFRIFTKEMKGVVRAIRSLNSRPAALQMLEDRSCYPNERTWSSQVQVADGSPLMNQIPLANERLKMNQTPVSIGEPLMNLAVVANGSPLINQSPVANGRSQMNQTPVANGRPQMDRTPVANGRPHMEQITTNLFPARSSCSTKAADPKPNIEQGDVKATTPKLFGSSYMLAPKQGEVLNRKVNQQEPTKKAPVTIMIDSDDDSEGHASWVILNTEPADLMKEASREEGMQLLWSARKRSRRKRETRCIDATALPDVMRGKKRMGKAAPEAQEEEAVHVEAIPAKRTCRPNPKYDAEQWTA</sequence>
<name>A0A2K2CEN3_BRADI</name>
<dbReference type="GO" id="GO:0009553">
    <property type="term" value="P:embryo sac development"/>
    <property type="evidence" value="ECO:0000318"/>
    <property type="project" value="GO_Central"/>
</dbReference>
<gene>
    <name evidence="2" type="primary">LOC100831508</name>
    <name evidence="1" type="ORF">BRADI_5g00606v3</name>
</gene>
<dbReference type="EMBL" id="CM000884">
    <property type="protein sequence ID" value="PNT60483.1"/>
    <property type="molecule type" value="Genomic_DNA"/>
</dbReference>
<dbReference type="PANTHER" id="PTHR37695">
    <property type="entry name" value="RECOMBINATION INITIATION DEFECTS 3-RELATED"/>
    <property type="match status" value="1"/>
</dbReference>
<dbReference type="KEGG" id="bdi:100831508"/>
<dbReference type="GeneID" id="100831508"/>
<dbReference type="EnsemblPlants" id="PNT60483">
    <property type="protein sequence ID" value="PNT60483"/>
    <property type="gene ID" value="BRADI_5g00606v3"/>
</dbReference>
<dbReference type="GO" id="GO:0005634">
    <property type="term" value="C:nucleus"/>
    <property type="evidence" value="ECO:0000318"/>
    <property type="project" value="GO_Central"/>
</dbReference>
<dbReference type="Gramene" id="PNT60484">
    <property type="protein sequence ID" value="PNT60484"/>
    <property type="gene ID" value="BRADI_5g00606v3"/>
</dbReference>
<dbReference type="InterPro" id="IPR034546">
    <property type="entry name" value="PAIR1"/>
</dbReference>
<reference evidence="1" key="2">
    <citation type="submission" date="2017-06" db="EMBL/GenBank/DDBJ databases">
        <title>WGS assembly of Brachypodium distachyon.</title>
        <authorList>
            <consortium name="The International Brachypodium Initiative"/>
            <person name="Lucas S."/>
            <person name="Harmon-Smith M."/>
            <person name="Lail K."/>
            <person name="Tice H."/>
            <person name="Grimwood J."/>
            <person name="Bruce D."/>
            <person name="Barry K."/>
            <person name="Shu S."/>
            <person name="Lindquist E."/>
            <person name="Wang M."/>
            <person name="Pitluck S."/>
            <person name="Vogel J.P."/>
            <person name="Garvin D.F."/>
            <person name="Mockler T.C."/>
            <person name="Schmutz J."/>
            <person name="Rokhsar D."/>
            <person name="Bevan M.W."/>
        </authorList>
    </citation>
    <scope>NUCLEOTIDE SEQUENCE</scope>
    <source>
        <strain evidence="1">Bd21</strain>
    </source>
</reference>
<keyword evidence="3" id="KW-1185">Reference proteome</keyword>
<dbReference type="OrthoDB" id="1920658at2759"/>
<dbReference type="PANTHER" id="PTHR37695:SF1">
    <property type="entry name" value="RECOMBINATION INITIATION DEFECTS 3-RELATED"/>
    <property type="match status" value="1"/>
</dbReference>
<dbReference type="AlphaFoldDB" id="A0A2K2CEN3"/>
<reference evidence="2" key="3">
    <citation type="submission" date="2018-08" db="UniProtKB">
        <authorList>
            <consortium name="EnsemblPlants"/>
        </authorList>
    </citation>
    <scope>IDENTIFICATION</scope>
    <source>
        <strain evidence="2">cv. Bd21</strain>
    </source>
</reference>
<evidence type="ECO:0000313" key="1">
    <source>
        <dbReference type="EMBL" id="PNT60484.1"/>
    </source>
</evidence>
<accession>A0A2K2CEN3</accession>
<organism evidence="1">
    <name type="scientific">Brachypodium distachyon</name>
    <name type="common">Purple false brome</name>
    <name type="synonym">Trachynia distachya</name>
    <dbReference type="NCBI Taxonomy" id="15368"/>
    <lineage>
        <taxon>Eukaryota</taxon>
        <taxon>Viridiplantae</taxon>
        <taxon>Streptophyta</taxon>
        <taxon>Embryophyta</taxon>
        <taxon>Tracheophyta</taxon>
        <taxon>Spermatophyta</taxon>
        <taxon>Magnoliopsida</taxon>
        <taxon>Liliopsida</taxon>
        <taxon>Poales</taxon>
        <taxon>Poaceae</taxon>
        <taxon>BOP clade</taxon>
        <taxon>Pooideae</taxon>
        <taxon>Stipodae</taxon>
        <taxon>Brachypodieae</taxon>
        <taxon>Brachypodium</taxon>
    </lineage>
</organism>